<dbReference type="InterPro" id="IPR013103">
    <property type="entry name" value="RVT_2"/>
</dbReference>
<proteinExistence type="predicted"/>
<evidence type="ECO:0000313" key="3">
    <source>
        <dbReference type="Proteomes" id="UP000765509"/>
    </source>
</evidence>
<dbReference type="EMBL" id="AVOT02006051">
    <property type="protein sequence ID" value="MBW0480647.1"/>
    <property type="molecule type" value="Genomic_DNA"/>
</dbReference>
<name>A0A9Q3CDC0_9BASI</name>
<gene>
    <name evidence="2" type="ORF">O181_020362</name>
</gene>
<keyword evidence="3" id="KW-1185">Reference proteome</keyword>
<dbReference type="OrthoDB" id="8048545at2759"/>
<dbReference type="Proteomes" id="UP000765509">
    <property type="component" value="Unassembled WGS sequence"/>
</dbReference>
<organism evidence="2 3">
    <name type="scientific">Austropuccinia psidii MF-1</name>
    <dbReference type="NCBI Taxonomy" id="1389203"/>
    <lineage>
        <taxon>Eukaryota</taxon>
        <taxon>Fungi</taxon>
        <taxon>Dikarya</taxon>
        <taxon>Basidiomycota</taxon>
        <taxon>Pucciniomycotina</taxon>
        <taxon>Pucciniomycetes</taxon>
        <taxon>Pucciniales</taxon>
        <taxon>Sphaerophragmiaceae</taxon>
        <taxon>Austropuccinia</taxon>
    </lineage>
</organism>
<sequence length="216" mass="24677">MLRYISQEAPIKDNFKLVGKTWVFKAKINNQHQALKHKAQICTQGFSQTQGLDFSTTFASTGRLNSLRLLISFSVSRNLTFEQLDIKSVALCAPLEKEVYLVIPQGLDSDKKNRFLKLKKAIYGLKQALLDGYCRLSSWLLSIGFRISKLDAFIFFLEGEEPIWLFLHVDNIGIFGKNLSNFKKEIENEFQTRIIGKAELMHGIKITHDMNSITLS</sequence>
<feature type="domain" description="Reverse transcriptase Ty1/copia-type" evidence="1">
    <location>
        <begin position="14"/>
        <end position="216"/>
    </location>
</feature>
<comment type="caution">
    <text evidence="2">The sequence shown here is derived from an EMBL/GenBank/DDBJ whole genome shotgun (WGS) entry which is preliminary data.</text>
</comment>
<evidence type="ECO:0000259" key="1">
    <source>
        <dbReference type="Pfam" id="PF07727"/>
    </source>
</evidence>
<dbReference type="AlphaFoldDB" id="A0A9Q3CDC0"/>
<evidence type="ECO:0000313" key="2">
    <source>
        <dbReference type="EMBL" id="MBW0480647.1"/>
    </source>
</evidence>
<reference evidence="2" key="1">
    <citation type="submission" date="2021-03" db="EMBL/GenBank/DDBJ databases">
        <title>Draft genome sequence of rust myrtle Austropuccinia psidii MF-1, a brazilian biotype.</title>
        <authorList>
            <person name="Quecine M.C."/>
            <person name="Pachon D.M.R."/>
            <person name="Bonatelli M.L."/>
            <person name="Correr F.H."/>
            <person name="Franceschini L.M."/>
            <person name="Leite T.F."/>
            <person name="Margarido G.R.A."/>
            <person name="Almeida C.A."/>
            <person name="Ferrarezi J.A."/>
            <person name="Labate C.A."/>
        </authorList>
    </citation>
    <scope>NUCLEOTIDE SEQUENCE</scope>
    <source>
        <strain evidence="2">MF-1</strain>
    </source>
</reference>
<dbReference type="Pfam" id="PF07727">
    <property type="entry name" value="RVT_2"/>
    <property type="match status" value="1"/>
</dbReference>
<protein>
    <recommendedName>
        <fullName evidence="1">Reverse transcriptase Ty1/copia-type domain-containing protein</fullName>
    </recommendedName>
</protein>
<accession>A0A9Q3CDC0</accession>